<evidence type="ECO:0000256" key="6">
    <source>
        <dbReference type="ARBA" id="ARBA00022692"/>
    </source>
</evidence>
<dbReference type="CDD" id="cd01347">
    <property type="entry name" value="ligand_gated_channel"/>
    <property type="match status" value="1"/>
</dbReference>
<keyword evidence="11 14" id="KW-0472">Membrane</keyword>
<keyword evidence="9" id="KW-0406">Ion transport</keyword>
<evidence type="ECO:0000259" key="16">
    <source>
        <dbReference type="Pfam" id="PF00593"/>
    </source>
</evidence>
<gene>
    <name evidence="18" type="ORF">I8J34_06180</name>
</gene>
<name>A0A944HC06_DENI1</name>
<protein>
    <submittedName>
        <fullName evidence="18">TonB-dependent receptor</fullName>
    </submittedName>
</protein>
<evidence type="ECO:0000256" key="1">
    <source>
        <dbReference type="ARBA" id="ARBA00004571"/>
    </source>
</evidence>
<accession>A0A944HC06</accession>
<feature type="domain" description="TonB-dependent receptor plug" evidence="17">
    <location>
        <begin position="39"/>
        <end position="140"/>
    </location>
</feature>
<evidence type="ECO:0000313" key="19">
    <source>
        <dbReference type="Proteomes" id="UP000694660"/>
    </source>
</evidence>
<keyword evidence="7" id="KW-0732">Signal</keyword>
<dbReference type="Pfam" id="PF00593">
    <property type="entry name" value="TonB_dep_Rec_b-barrel"/>
    <property type="match status" value="1"/>
</dbReference>
<evidence type="ECO:0000256" key="7">
    <source>
        <dbReference type="ARBA" id="ARBA00022729"/>
    </source>
</evidence>
<dbReference type="SUPFAM" id="SSF56935">
    <property type="entry name" value="Porins"/>
    <property type="match status" value="1"/>
</dbReference>
<evidence type="ECO:0000256" key="5">
    <source>
        <dbReference type="ARBA" id="ARBA00022496"/>
    </source>
</evidence>
<evidence type="ECO:0000256" key="10">
    <source>
        <dbReference type="ARBA" id="ARBA00023077"/>
    </source>
</evidence>
<keyword evidence="10 15" id="KW-0798">TonB box</keyword>
<keyword evidence="5" id="KW-0410">Iron transport</keyword>
<evidence type="ECO:0000256" key="13">
    <source>
        <dbReference type="ARBA" id="ARBA00023237"/>
    </source>
</evidence>
<keyword evidence="8" id="KW-0408">Iron</keyword>
<dbReference type="GO" id="GO:0015344">
    <property type="term" value="F:siderophore uptake transmembrane transporter activity"/>
    <property type="evidence" value="ECO:0007669"/>
    <property type="project" value="TreeGrafter"/>
</dbReference>
<dbReference type="PANTHER" id="PTHR32552">
    <property type="entry name" value="FERRICHROME IRON RECEPTOR-RELATED"/>
    <property type="match status" value="1"/>
</dbReference>
<keyword evidence="6 14" id="KW-0812">Transmembrane</keyword>
<evidence type="ECO:0000256" key="9">
    <source>
        <dbReference type="ARBA" id="ARBA00023065"/>
    </source>
</evidence>
<keyword evidence="19" id="KW-1185">Reference proteome</keyword>
<evidence type="ECO:0000256" key="12">
    <source>
        <dbReference type="ARBA" id="ARBA00023170"/>
    </source>
</evidence>
<comment type="subcellular location">
    <subcellularLocation>
        <location evidence="1 14">Cell outer membrane</location>
        <topology evidence="1 14">Multi-pass membrane protein</topology>
    </subcellularLocation>
</comment>
<dbReference type="InterPro" id="IPR012910">
    <property type="entry name" value="Plug_dom"/>
</dbReference>
<evidence type="ECO:0000256" key="15">
    <source>
        <dbReference type="RuleBase" id="RU003357"/>
    </source>
</evidence>
<dbReference type="AlphaFoldDB" id="A0A944HC06"/>
<feature type="domain" description="TonB-dependent receptor-like beta-barrel" evidence="16">
    <location>
        <begin position="263"/>
        <end position="718"/>
    </location>
</feature>
<evidence type="ECO:0000256" key="3">
    <source>
        <dbReference type="ARBA" id="ARBA00022448"/>
    </source>
</evidence>
<keyword evidence="13 14" id="KW-0998">Cell outer membrane</keyword>
<evidence type="ECO:0000256" key="14">
    <source>
        <dbReference type="PROSITE-ProRule" id="PRU01360"/>
    </source>
</evidence>
<evidence type="ECO:0000256" key="11">
    <source>
        <dbReference type="ARBA" id="ARBA00023136"/>
    </source>
</evidence>
<dbReference type="Proteomes" id="UP000694660">
    <property type="component" value="Unassembled WGS sequence"/>
</dbReference>
<dbReference type="InterPro" id="IPR000531">
    <property type="entry name" value="Beta-barrel_TonB"/>
</dbReference>
<dbReference type="PROSITE" id="PS52016">
    <property type="entry name" value="TONB_DEPENDENT_REC_3"/>
    <property type="match status" value="1"/>
</dbReference>
<evidence type="ECO:0000256" key="2">
    <source>
        <dbReference type="ARBA" id="ARBA00009810"/>
    </source>
</evidence>
<dbReference type="Pfam" id="PF07715">
    <property type="entry name" value="Plug"/>
    <property type="match status" value="1"/>
</dbReference>
<comment type="similarity">
    <text evidence="2 14 15">Belongs to the TonB-dependent receptor family.</text>
</comment>
<keyword evidence="3 14" id="KW-0813">Transport</keyword>
<sequence length="744" mass="82953">MDLTELVRVRVSPFDVATHLDKGYRASNSVSGSRFNAPIRDLPFAIQAFTESFIKDQKPVNIFDVARYSPGVTYRSNDFNEGNANLAIRGFAVSATPGNIQILRDGVNGPSIFDFTNISRVEVVKGPASFLYGQVAPGGIVNIITKNPEPRFSATADLSYGSYDQHQLGIDITGPLSPTLFYRLATSYQQDLHYWDPYDAHSRNISPSLLWQPNDRFSLSLKYENFHKVESPQVMQKPGYGAQVGIVPSPSDPNLSGVDVPGLPDDWNSMSFADYRTSDTESLNARLDFKINDRWSLRAGYAHQRYEIDALFSGNLGMANNATFLQGRRLRGQTYTNEGDTFDAHAVGNYDFGATSLRLLLGAQYVERRFDNWAAQAPNNPALGSNPTASPLPLWDLTDPSTWNRVVNIPRSALTENKTDFSVTYTDKSLYAGSTFGFFDDRLLALAGWRLTSTRNQLTNNLTQQSEPEFTEHMVTPQYGLLYKLTPEFSLFASYAESFVPGSQILRHPDGSTSAAKPTKGRGYDIGVKADLLGGRLSGTLTFFDVRNQDIVNDLASTNNIGSVVIHNVQSGEQRSRGIEFDTTAALTDNWQLYVSYSYMHARITEFSGNDEAILAQDPTTLDAAGQRNYRDVKRLHNAPLQMSAPHLANIWTRYDFTQGDLRGLYVAGGVNIVHNQTLLPDSPKSSRQSYTLVNAKLGYQWQWRGQALSIDLMGKNLTNEYYRPSQSTRARPREFLLTLSARY</sequence>
<evidence type="ECO:0000256" key="4">
    <source>
        <dbReference type="ARBA" id="ARBA00022452"/>
    </source>
</evidence>
<evidence type="ECO:0000256" key="8">
    <source>
        <dbReference type="ARBA" id="ARBA00023004"/>
    </source>
</evidence>
<dbReference type="PANTHER" id="PTHR32552:SF68">
    <property type="entry name" value="FERRICHROME OUTER MEMBRANE TRANSPORTER_PHAGE RECEPTOR"/>
    <property type="match status" value="1"/>
</dbReference>
<dbReference type="RefSeq" id="WP_214360516.1">
    <property type="nucleotide sequence ID" value="NZ_JAEKFT010000005.1"/>
</dbReference>
<evidence type="ECO:0000259" key="17">
    <source>
        <dbReference type="Pfam" id="PF07715"/>
    </source>
</evidence>
<reference evidence="19" key="1">
    <citation type="journal article" date="2022" name="ISME J.">
        <title>Genetic and phylogenetic analysis of dissimilatory iodate-reducing bacteria identifies potential niches across the world's oceans.</title>
        <authorList>
            <person name="Reyes-Umana V."/>
            <person name="Henning Z."/>
            <person name="Lee K."/>
            <person name="Barnum T.P."/>
            <person name="Coates J.D."/>
        </authorList>
    </citation>
    <scope>NUCLEOTIDE SEQUENCE [LARGE SCALE GENOMIC DNA]</scope>
    <source>
        <strain evidence="19">IR12</strain>
    </source>
</reference>
<dbReference type="GO" id="GO:0009279">
    <property type="term" value="C:cell outer membrane"/>
    <property type="evidence" value="ECO:0007669"/>
    <property type="project" value="UniProtKB-SubCell"/>
</dbReference>
<dbReference type="InterPro" id="IPR039426">
    <property type="entry name" value="TonB-dep_rcpt-like"/>
</dbReference>
<dbReference type="EMBL" id="JAEKFT010000005">
    <property type="protein sequence ID" value="MBT0960761.1"/>
    <property type="molecule type" value="Genomic_DNA"/>
</dbReference>
<keyword evidence="4 14" id="KW-1134">Transmembrane beta strand</keyword>
<keyword evidence="12 18" id="KW-0675">Receptor</keyword>
<dbReference type="Gene3D" id="2.40.170.20">
    <property type="entry name" value="TonB-dependent receptor, beta-barrel domain"/>
    <property type="match status" value="1"/>
</dbReference>
<comment type="caution">
    <text evidence="18">The sequence shown here is derived from an EMBL/GenBank/DDBJ whole genome shotgun (WGS) entry which is preliminary data.</text>
</comment>
<evidence type="ECO:0000313" key="18">
    <source>
        <dbReference type="EMBL" id="MBT0960761.1"/>
    </source>
</evidence>
<dbReference type="InterPro" id="IPR036942">
    <property type="entry name" value="Beta-barrel_TonB_sf"/>
</dbReference>
<proteinExistence type="inferred from homology"/>
<organism evidence="18 19">
    <name type="scientific">Denitromonas iodatirespirans</name>
    <dbReference type="NCBI Taxonomy" id="2795389"/>
    <lineage>
        <taxon>Bacteria</taxon>
        <taxon>Pseudomonadati</taxon>
        <taxon>Pseudomonadota</taxon>
        <taxon>Betaproteobacteria</taxon>
        <taxon>Rhodocyclales</taxon>
        <taxon>Zoogloeaceae</taxon>
        <taxon>Denitromonas</taxon>
    </lineage>
</organism>
<dbReference type="Gene3D" id="2.170.130.10">
    <property type="entry name" value="TonB-dependent receptor, plug domain"/>
    <property type="match status" value="1"/>
</dbReference>
<dbReference type="InterPro" id="IPR037066">
    <property type="entry name" value="Plug_dom_sf"/>
</dbReference>